<reference evidence="2" key="2">
    <citation type="journal article" date="2017" name="Nat. Plants">
        <title>The Aegilops tauschii genome reveals multiple impacts of transposons.</title>
        <authorList>
            <person name="Zhao G."/>
            <person name="Zou C."/>
            <person name="Li K."/>
            <person name="Wang K."/>
            <person name="Li T."/>
            <person name="Gao L."/>
            <person name="Zhang X."/>
            <person name="Wang H."/>
            <person name="Yang Z."/>
            <person name="Liu X."/>
            <person name="Jiang W."/>
            <person name="Mao L."/>
            <person name="Kong X."/>
            <person name="Jiao Y."/>
            <person name="Jia J."/>
        </authorList>
    </citation>
    <scope>NUCLEOTIDE SEQUENCE [LARGE SCALE GENOMIC DNA]</scope>
    <source>
        <strain evidence="2">cv. AL8/78</strain>
    </source>
</reference>
<name>A0A452XCR4_AEGTS</name>
<sequence length="58" mass="6303">ASSIRWDQAFPLQGPCAVNPLRAVPRRRKVVKVPAKLSGRGVVLCVSIAFLVEPPNHT</sequence>
<evidence type="ECO:0000313" key="1">
    <source>
        <dbReference type="EnsemblPlants" id="AET0Gv20030800.3"/>
    </source>
</evidence>
<evidence type="ECO:0000313" key="2">
    <source>
        <dbReference type="Proteomes" id="UP000015105"/>
    </source>
</evidence>
<accession>A0A452XCR4</accession>
<dbReference type="AlphaFoldDB" id="A0A452XCR4"/>
<organism evidence="1 2">
    <name type="scientific">Aegilops tauschii subsp. strangulata</name>
    <name type="common">Goatgrass</name>
    <dbReference type="NCBI Taxonomy" id="200361"/>
    <lineage>
        <taxon>Eukaryota</taxon>
        <taxon>Viridiplantae</taxon>
        <taxon>Streptophyta</taxon>
        <taxon>Embryophyta</taxon>
        <taxon>Tracheophyta</taxon>
        <taxon>Spermatophyta</taxon>
        <taxon>Magnoliopsida</taxon>
        <taxon>Liliopsida</taxon>
        <taxon>Poales</taxon>
        <taxon>Poaceae</taxon>
        <taxon>BOP clade</taxon>
        <taxon>Pooideae</taxon>
        <taxon>Triticodae</taxon>
        <taxon>Triticeae</taxon>
        <taxon>Triticinae</taxon>
        <taxon>Aegilops</taxon>
    </lineage>
</organism>
<dbReference type="Proteomes" id="UP000015105">
    <property type="component" value="Unassembled WGS sequence"/>
</dbReference>
<protein>
    <submittedName>
        <fullName evidence="1">Uncharacterized protein</fullName>
    </submittedName>
</protein>
<keyword evidence="2" id="KW-1185">Reference proteome</keyword>
<proteinExistence type="predicted"/>
<reference evidence="2" key="1">
    <citation type="journal article" date="2014" name="Science">
        <title>Ancient hybridizations among the ancestral genomes of bread wheat.</title>
        <authorList>
            <consortium name="International Wheat Genome Sequencing Consortium,"/>
            <person name="Marcussen T."/>
            <person name="Sandve S.R."/>
            <person name="Heier L."/>
            <person name="Spannagl M."/>
            <person name="Pfeifer M."/>
            <person name="Jakobsen K.S."/>
            <person name="Wulff B.B."/>
            <person name="Steuernagel B."/>
            <person name="Mayer K.F."/>
            <person name="Olsen O.A."/>
        </authorList>
    </citation>
    <scope>NUCLEOTIDE SEQUENCE [LARGE SCALE GENOMIC DNA]</scope>
    <source>
        <strain evidence="2">cv. AL8/78</strain>
    </source>
</reference>
<dbReference type="EnsemblPlants" id="AET0Gv20030800.3">
    <property type="protein sequence ID" value="AET0Gv20030800.3"/>
    <property type="gene ID" value="AET0Gv20030800"/>
</dbReference>
<reference evidence="1" key="3">
    <citation type="submission" date="2019-03" db="UniProtKB">
        <authorList>
            <consortium name="EnsemblPlants"/>
        </authorList>
    </citation>
    <scope>IDENTIFICATION</scope>
</reference>
<dbReference type="Gramene" id="AET0Gv20030800.3">
    <property type="protein sequence ID" value="AET0Gv20030800.3"/>
    <property type="gene ID" value="AET0Gv20030800"/>
</dbReference>